<dbReference type="EMBL" id="FOLM01000010">
    <property type="protein sequence ID" value="SFD12756.1"/>
    <property type="molecule type" value="Genomic_DNA"/>
</dbReference>
<organism evidence="1 2">
    <name type="scientific">Streptomyces aidingensis</name>
    <dbReference type="NCBI Taxonomy" id="910347"/>
    <lineage>
        <taxon>Bacteria</taxon>
        <taxon>Bacillati</taxon>
        <taxon>Actinomycetota</taxon>
        <taxon>Actinomycetes</taxon>
        <taxon>Kitasatosporales</taxon>
        <taxon>Streptomycetaceae</taxon>
        <taxon>Streptomyces</taxon>
    </lineage>
</organism>
<dbReference type="Proteomes" id="UP000199207">
    <property type="component" value="Unassembled WGS sequence"/>
</dbReference>
<dbReference type="AlphaFoldDB" id="A0A1I1PSD0"/>
<sequence length="144" mass="14895">MAELTQKTPPGDRPAPDMQGLLGVLGCALDMTAGIPEVQDPDRAAWSIGYRPVAGICVEVTLHDPVSVELLERIAAALGGGEVRDTGTVSGAVRLHEVAGRLGDIPVRVSGWVPLPSEREALLARLAELDAREAAGDAGAGVSR</sequence>
<evidence type="ECO:0000313" key="1">
    <source>
        <dbReference type="EMBL" id="SFD12756.1"/>
    </source>
</evidence>
<dbReference type="STRING" id="910347.SAMN05421773_11025"/>
<dbReference type="RefSeq" id="WP_139238354.1">
    <property type="nucleotide sequence ID" value="NZ_FOLM01000010.1"/>
</dbReference>
<evidence type="ECO:0000313" key="2">
    <source>
        <dbReference type="Proteomes" id="UP000199207"/>
    </source>
</evidence>
<reference evidence="1 2" key="1">
    <citation type="submission" date="2016-10" db="EMBL/GenBank/DDBJ databases">
        <authorList>
            <person name="de Groot N.N."/>
        </authorList>
    </citation>
    <scope>NUCLEOTIDE SEQUENCE [LARGE SCALE GENOMIC DNA]</scope>
    <source>
        <strain evidence="1 2">CGMCC 4.5739</strain>
    </source>
</reference>
<name>A0A1I1PSD0_9ACTN</name>
<proteinExistence type="predicted"/>
<keyword evidence="2" id="KW-1185">Reference proteome</keyword>
<gene>
    <name evidence="1" type="ORF">SAMN05421773_11025</name>
</gene>
<protein>
    <submittedName>
        <fullName evidence="1">Uncharacterized protein</fullName>
    </submittedName>
</protein>
<accession>A0A1I1PSD0</accession>